<dbReference type="Pfam" id="PF25087">
    <property type="entry name" value="GMPPB_C"/>
    <property type="match status" value="1"/>
</dbReference>
<gene>
    <name evidence="7 10" type="primary">lpxD</name>
    <name evidence="10" type="ORF">I2F25_03630</name>
</gene>
<comment type="function">
    <text evidence="7">Catalyzes the N-acylation of UDP-3-O-acylglucosamine using 3-hydroxyacyl-ACP as the acyl donor. Is involved in the biosynthesis of lipid A, a phosphorylated glycolipid that anchors the lipopolysaccharide to the outer membrane of the cell.</text>
</comment>
<protein>
    <recommendedName>
        <fullName evidence="7">UDP-3-O-acylglucosamine N-acyltransferase</fullName>
        <ecNumber evidence="7">2.3.1.191</ecNumber>
    </recommendedName>
</protein>
<evidence type="ECO:0000259" key="8">
    <source>
        <dbReference type="Pfam" id="PF04613"/>
    </source>
</evidence>
<dbReference type="InterPro" id="IPR056729">
    <property type="entry name" value="GMPPB_C"/>
</dbReference>
<dbReference type="InterPro" id="IPR018357">
    <property type="entry name" value="Hexapep_transf_CS"/>
</dbReference>
<keyword evidence="5 7" id="KW-0443">Lipid metabolism</keyword>
<evidence type="ECO:0000256" key="7">
    <source>
        <dbReference type="HAMAP-Rule" id="MF_00523"/>
    </source>
</evidence>
<dbReference type="Pfam" id="PF00132">
    <property type="entry name" value="Hexapep"/>
    <property type="match status" value="1"/>
</dbReference>
<evidence type="ECO:0000256" key="5">
    <source>
        <dbReference type="ARBA" id="ARBA00023098"/>
    </source>
</evidence>
<dbReference type="HAMAP" id="MF_00523">
    <property type="entry name" value="LpxD"/>
    <property type="match status" value="1"/>
</dbReference>
<dbReference type="InterPro" id="IPR001451">
    <property type="entry name" value="Hexapep"/>
</dbReference>
<accession>A0ABU6DTC5</accession>
<dbReference type="SUPFAM" id="SSF51161">
    <property type="entry name" value="Trimeric LpxA-like enzymes"/>
    <property type="match status" value="1"/>
</dbReference>
<evidence type="ECO:0000256" key="3">
    <source>
        <dbReference type="ARBA" id="ARBA00022679"/>
    </source>
</evidence>
<dbReference type="NCBIfam" id="NF002060">
    <property type="entry name" value="PRK00892.1"/>
    <property type="match status" value="1"/>
</dbReference>
<sequence>MNQKHYKLEQLARFIQGELIGNPELDIHGLASLAFATDKNISFVNGEKYLEQAKCSKAGVLIVTEELKDHLSSNFSNFSNFLVVKDPYLAFATLTHVFEPKREQFHIESTAQIHPSAIISDSAYIGHYVVINENCVVGDGTVIESHSKIDTGVEIGQHCFIDSHVTITGFSKIGNNVRIHANTVIGGEGFGFAPYQGQWHRIAQLGSVIIGNNVRIGSNCSIDRGALDDTVLSNGVIIDNLVQIAHNVHIGENTAIAAKTGIAGSTVIGKNCILAGACGVAGHIKIADNVTLTGMSMVTKSIFEAGTYSSGTGLFESGQWRRTIVRLRQLADVPLTKVIKRLDHIQTQVESIESNLKMRK</sequence>
<keyword evidence="1 7" id="KW-0444">Lipid biosynthesis</keyword>
<dbReference type="Gene3D" id="1.20.5.170">
    <property type="match status" value="1"/>
</dbReference>
<evidence type="ECO:0000256" key="1">
    <source>
        <dbReference type="ARBA" id="ARBA00022516"/>
    </source>
</evidence>
<dbReference type="Proteomes" id="UP001339883">
    <property type="component" value="Unassembled WGS sequence"/>
</dbReference>
<keyword evidence="2 7" id="KW-0441">Lipid A biosynthesis</keyword>
<comment type="caution">
    <text evidence="10">The sequence shown here is derived from an EMBL/GenBank/DDBJ whole genome shotgun (WGS) entry which is preliminary data.</text>
</comment>
<dbReference type="InterPro" id="IPR020573">
    <property type="entry name" value="UDP_GlcNAc_AcTrfase_non-rep"/>
</dbReference>
<dbReference type="Pfam" id="PF04613">
    <property type="entry name" value="LpxD"/>
    <property type="match status" value="1"/>
</dbReference>
<dbReference type="CDD" id="cd03352">
    <property type="entry name" value="LbH_LpxD"/>
    <property type="match status" value="1"/>
</dbReference>
<evidence type="ECO:0000256" key="4">
    <source>
        <dbReference type="ARBA" id="ARBA00022737"/>
    </source>
</evidence>
<evidence type="ECO:0000256" key="6">
    <source>
        <dbReference type="ARBA" id="ARBA00023315"/>
    </source>
</evidence>
<keyword evidence="11" id="KW-1185">Reference proteome</keyword>
<dbReference type="InterPro" id="IPR011004">
    <property type="entry name" value="Trimer_LpxA-like_sf"/>
</dbReference>
<keyword evidence="4 7" id="KW-0677">Repeat</keyword>
<name>A0ABU6DTC5_9GAMM</name>
<dbReference type="PROSITE" id="PS00101">
    <property type="entry name" value="HEXAPEP_TRANSFERASES"/>
    <property type="match status" value="1"/>
</dbReference>
<evidence type="ECO:0000259" key="9">
    <source>
        <dbReference type="Pfam" id="PF25087"/>
    </source>
</evidence>
<evidence type="ECO:0000313" key="10">
    <source>
        <dbReference type="EMBL" id="MEB5476148.1"/>
    </source>
</evidence>
<dbReference type="GO" id="GO:0103118">
    <property type="term" value="F:UDP-3-O-[(3R)-3-hydroxyacyl]-glucosamine N-acyltransferase activity"/>
    <property type="evidence" value="ECO:0007669"/>
    <property type="project" value="UniProtKB-EC"/>
</dbReference>
<comment type="catalytic activity">
    <reaction evidence="7">
        <text>a UDP-3-O-[(3R)-3-hydroxyacyl]-alpha-D-glucosamine + a (3R)-hydroxyacyl-[ACP] = a UDP-2-N,3-O-bis[(3R)-3-hydroxyacyl]-alpha-D-glucosamine + holo-[ACP] + H(+)</text>
        <dbReference type="Rhea" id="RHEA:53836"/>
        <dbReference type="Rhea" id="RHEA-COMP:9685"/>
        <dbReference type="Rhea" id="RHEA-COMP:9945"/>
        <dbReference type="ChEBI" id="CHEBI:15378"/>
        <dbReference type="ChEBI" id="CHEBI:64479"/>
        <dbReference type="ChEBI" id="CHEBI:78827"/>
        <dbReference type="ChEBI" id="CHEBI:137740"/>
        <dbReference type="ChEBI" id="CHEBI:137748"/>
        <dbReference type="EC" id="2.3.1.191"/>
    </reaction>
</comment>
<comment type="subunit">
    <text evidence="7">Homotrimer.</text>
</comment>
<dbReference type="Gene3D" id="2.160.10.10">
    <property type="entry name" value="Hexapeptide repeat proteins"/>
    <property type="match status" value="1"/>
</dbReference>
<comment type="similarity">
    <text evidence="7">Belongs to the transferase hexapeptide repeat family. LpxD subfamily.</text>
</comment>
<proteinExistence type="inferred from homology"/>
<organism evidence="10 11">
    <name type="scientific">Acinetobacter pollinis</name>
    <dbReference type="NCBI Taxonomy" id="2605270"/>
    <lineage>
        <taxon>Bacteria</taxon>
        <taxon>Pseudomonadati</taxon>
        <taxon>Pseudomonadota</taxon>
        <taxon>Gammaproteobacteria</taxon>
        <taxon>Moraxellales</taxon>
        <taxon>Moraxellaceae</taxon>
        <taxon>Acinetobacter</taxon>
    </lineage>
</organism>
<feature type="active site" description="Proton acceptor" evidence="7">
    <location>
        <position position="246"/>
    </location>
</feature>
<keyword evidence="3 7" id="KW-0808">Transferase</keyword>
<dbReference type="Gene3D" id="3.40.1390.10">
    <property type="entry name" value="MurE/MurF, N-terminal domain"/>
    <property type="match status" value="1"/>
</dbReference>
<dbReference type="InterPro" id="IPR007691">
    <property type="entry name" value="LpxD"/>
</dbReference>
<dbReference type="EC" id="2.3.1.191" evidence="7"/>
<dbReference type="PANTHER" id="PTHR43378:SF2">
    <property type="entry name" value="UDP-3-O-ACYLGLUCOSAMINE N-ACYLTRANSFERASE 1, MITOCHONDRIAL-RELATED"/>
    <property type="match status" value="1"/>
</dbReference>
<dbReference type="PANTHER" id="PTHR43378">
    <property type="entry name" value="UDP-3-O-ACYLGLUCOSAMINE N-ACYLTRANSFERASE"/>
    <property type="match status" value="1"/>
</dbReference>
<feature type="domain" description="UDP-3-O-[3-hydroxymyristoyl] glucosamine N-acyltransferase non-repeat region" evidence="8">
    <location>
        <begin position="25"/>
        <end position="96"/>
    </location>
</feature>
<evidence type="ECO:0000313" key="11">
    <source>
        <dbReference type="Proteomes" id="UP001339883"/>
    </source>
</evidence>
<dbReference type="EMBL" id="VTDN01000002">
    <property type="protein sequence ID" value="MEB5476148.1"/>
    <property type="molecule type" value="Genomic_DNA"/>
</dbReference>
<reference evidence="10 11" key="1">
    <citation type="submission" date="2019-08" db="EMBL/GenBank/DDBJ databases">
        <title>Five species of Acinetobacter isolated from floral nectar and animal pollinators.</title>
        <authorList>
            <person name="Hendry T.A."/>
        </authorList>
    </citation>
    <scope>NUCLEOTIDE SEQUENCE [LARGE SCALE GENOMIC DNA]</scope>
    <source>
        <strain evidence="10 11">MD18.27</strain>
    </source>
</reference>
<keyword evidence="6 7" id="KW-0012">Acyltransferase</keyword>
<dbReference type="RefSeq" id="WP_325774722.1">
    <property type="nucleotide sequence ID" value="NZ_VTDN01000002.1"/>
</dbReference>
<dbReference type="NCBIfam" id="TIGR01853">
    <property type="entry name" value="lipid_A_lpxD"/>
    <property type="match status" value="1"/>
</dbReference>
<feature type="domain" description="Mannose-1-phosphate guanyltransferase C-terminal" evidence="9">
    <location>
        <begin position="110"/>
        <end position="187"/>
    </location>
</feature>
<evidence type="ECO:0000256" key="2">
    <source>
        <dbReference type="ARBA" id="ARBA00022556"/>
    </source>
</evidence>
<comment type="pathway">
    <text evidence="7">Bacterial outer membrane biogenesis; LPS lipid A biosynthesis.</text>
</comment>